<keyword evidence="3 6" id="KW-0812">Transmembrane</keyword>
<name>A0A933L5E5_9HYPH</name>
<feature type="transmembrane region" description="Helical" evidence="6">
    <location>
        <begin position="102"/>
        <end position="122"/>
    </location>
</feature>
<protein>
    <submittedName>
        <fullName evidence="8">DMT family transporter</fullName>
    </submittedName>
</protein>
<evidence type="ECO:0000256" key="1">
    <source>
        <dbReference type="ARBA" id="ARBA00004141"/>
    </source>
</evidence>
<sequence length="286" mass="31041">MAALLKASQGIPAGELAFFRSFFAIFPVVVFLAWRGELREGVKTRYPLRHLARGLAGTGGMLFGFYALTKLPFPEAITLNYATPLIIVVISALFLDEVVRLYRWSAVVLGLVGVIIVSWPRLTLLSTGVDQEAAIGVGAALFACLFAAIAMVQVRKLVHTEKSATIVFYFSLSSSIIALMTFPLGWVMPSPMFIVYLVGAGIAGGIAQILLTESYRRADMSVVAPFEYTSLIFSVIIGFVFFGDVPTWFMLVGGVIVVGSGLFIIYREHRLGLSQIKASEVTTPQG</sequence>
<evidence type="ECO:0000256" key="4">
    <source>
        <dbReference type="ARBA" id="ARBA00022989"/>
    </source>
</evidence>
<dbReference type="AlphaFoldDB" id="A0A933L5E5"/>
<dbReference type="PANTHER" id="PTHR22911">
    <property type="entry name" value="ACYL-MALONYL CONDENSING ENZYME-RELATED"/>
    <property type="match status" value="1"/>
</dbReference>
<proteinExistence type="inferred from homology"/>
<feature type="transmembrane region" description="Helical" evidence="6">
    <location>
        <begin position="166"/>
        <end position="187"/>
    </location>
</feature>
<dbReference type="Proteomes" id="UP000782610">
    <property type="component" value="Unassembled WGS sequence"/>
</dbReference>
<dbReference type="Pfam" id="PF00892">
    <property type="entry name" value="EamA"/>
    <property type="match status" value="2"/>
</dbReference>
<keyword evidence="4 6" id="KW-1133">Transmembrane helix</keyword>
<feature type="transmembrane region" description="Helical" evidence="6">
    <location>
        <begin position="248"/>
        <end position="266"/>
    </location>
</feature>
<feature type="transmembrane region" description="Helical" evidence="6">
    <location>
        <begin position="134"/>
        <end position="154"/>
    </location>
</feature>
<dbReference type="SUPFAM" id="SSF103481">
    <property type="entry name" value="Multidrug resistance efflux transporter EmrE"/>
    <property type="match status" value="2"/>
</dbReference>
<evidence type="ECO:0000259" key="7">
    <source>
        <dbReference type="Pfam" id="PF00892"/>
    </source>
</evidence>
<dbReference type="InterPro" id="IPR037185">
    <property type="entry name" value="EmrE-like"/>
</dbReference>
<comment type="caution">
    <text evidence="8">The sequence shown here is derived from an EMBL/GenBank/DDBJ whole genome shotgun (WGS) entry which is preliminary data.</text>
</comment>
<reference evidence="8" key="1">
    <citation type="submission" date="2020-07" db="EMBL/GenBank/DDBJ databases">
        <title>Huge and variable diversity of episymbiotic CPR bacteria and DPANN archaea in groundwater ecosystems.</title>
        <authorList>
            <person name="He C.Y."/>
            <person name="Keren R."/>
            <person name="Whittaker M."/>
            <person name="Farag I.F."/>
            <person name="Doudna J."/>
            <person name="Cate J.H.D."/>
            <person name="Banfield J.F."/>
        </authorList>
    </citation>
    <scope>NUCLEOTIDE SEQUENCE</scope>
    <source>
        <strain evidence="8">NC_groundwater_1586_Pr3_B-0.1um_66_15</strain>
    </source>
</reference>
<feature type="transmembrane region" description="Helical" evidence="6">
    <location>
        <begin position="223"/>
        <end position="242"/>
    </location>
</feature>
<keyword evidence="5 6" id="KW-0472">Membrane</keyword>
<evidence type="ECO:0000256" key="3">
    <source>
        <dbReference type="ARBA" id="ARBA00022692"/>
    </source>
</evidence>
<organism evidence="8 9">
    <name type="scientific">Devosia nanyangense</name>
    <dbReference type="NCBI Taxonomy" id="1228055"/>
    <lineage>
        <taxon>Bacteria</taxon>
        <taxon>Pseudomonadati</taxon>
        <taxon>Pseudomonadota</taxon>
        <taxon>Alphaproteobacteria</taxon>
        <taxon>Hyphomicrobiales</taxon>
        <taxon>Devosiaceae</taxon>
        <taxon>Devosia</taxon>
    </lineage>
</organism>
<dbReference type="GO" id="GO:0016020">
    <property type="term" value="C:membrane"/>
    <property type="evidence" value="ECO:0007669"/>
    <property type="project" value="UniProtKB-SubCell"/>
</dbReference>
<feature type="domain" description="EamA" evidence="7">
    <location>
        <begin position="6"/>
        <end position="118"/>
    </location>
</feature>
<feature type="transmembrane region" description="Helical" evidence="6">
    <location>
        <begin position="193"/>
        <end position="211"/>
    </location>
</feature>
<comment type="subcellular location">
    <subcellularLocation>
        <location evidence="1">Membrane</location>
        <topology evidence="1">Multi-pass membrane protein</topology>
    </subcellularLocation>
</comment>
<comment type="similarity">
    <text evidence="2">Belongs to the drug/metabolite transporter (DMT) superfamily. 10 TMS drug/metabolite exporter (DME) (TC 2.A.7.3) family.</text>
</comment>
<evidence type="ECO:0000256" key="6">
    <source>
        <dbReference type="SAM" id="Phobius"/>
    </source>
</evidence>
<feature type="transmembrane region" description="Helical" evidence="6">
    <location>
        <begin position="79"/>
        <end position="95"/>
    </location>
</feature>
<dbReference type="PANTHER" id="PTHR22911:SF6">
    <property type="entry name" value="SOLUTE CARRIER FAMILY 35 MEMBER G1"/>
    <property type="match status" value="1"/>
</dbReference>
<evidence type="ECO:0000313" key="9">
    <source>
        <dbReference type="Proteomes" id="UP000782610"/>
    </source>
</evidence>
<dbReference type="InterPro" id="IPR000620">
    <property type="entry name" value="EamA_dom"/>
</dbReference>
<feature type="domain" description="EamA" evidence="7">
    <location>
        <begin position="135"/>
        <end position="265"/>
    </location>
</feature>
<feature type="transmembrane region" description="Helical" evidence="6">
    <location>
        <begin position="55"/>
        <end position="73"/>
    </location>
</feature>
<evidence type="ECO:0000256" key="2">
    <source>
        <dbReference type="ARBA" id="ARBA00009853"/>
    </source>
</evidence>
<evidence type="ECO:0000256" key="5">
    <source>
        <dbReference type="ARBA" id="ARBA00023136"/>
    </source>
</evidence>
<accession>A0A933L5E5</accession>
<dbReference type="EMBL" id="JACRAF010000056">
    <property type="protein sequence ID" value="MBI4923477.1"/>
    <property type="molecule type" value="Genomic_DNA"/>
</dbReference>
<feature type="transmembrane region" description="Helical" evidence="6">
    <location>
        <begin position="16"/>
        <end position="34"/>
    </location>
</feature>
<evidence type="ECO:0000313" key="8">
    <source>
        <dbReference type="EMBL" id="MBI4923477.1"/>
    </source>
</evidence>
<gene>
    <name evidence="8" type="ORF">HY834_17195</name>
</gene>